<feature type="region of interest" description="Disordered" evidence="1">
    <location>
        <begin position="75"/>
        <end position="138"/>
    </location>
</feature>
<feature type="region of interest" description="Disordered" evidence="1">
    <location>
        <begin position="170"/>
        <end position="471"/>
    </location>
</feature>
<evidence type="ECO:0000259" key="3">
    <source>
        <dbReference type="Pfam" id="PF13717"/>
    </source>
</evidence>
<protein>
    <recommendedName>
        <fullName evidence="3">Zinc finger/thioredoxin putative domain-containing protein</fullName>
    </recommendedName>
</protein>
<reference evidence="4" key="1">
    <citation type="journal article" date="2014" name="Int. J. Syst. Evol. Microbiol.">
        <title>Complete genome sequence of Corynebacterium casei LMG S-19264T (=DSM 44701T), isolated from a smear-ripened cheese.</title>
        <authorList>
            <consortium name="US DOE Joint Genome Institute (JGI-PGF)"/>
            <person name="Walter F."/>
            <person name="Albersmeier A."/>
            <person name="Kalinowski J."/>
            <person name="Ruckert C."/>
        </authorList>
    </citation>
    <scope>NUCLEOTIDE SEQUENCE</scope>
    <source>
        <strain evidence="4">CGMCC 1.15880</strain>
    </source>
</reference>
<feature type="compositionally biased region" description="Acidic residues" evidence="1">
    <location>
        <begin position="308"/>
        <end position="322"/>
    </location>
</feature>
<name>A0A916VPA8_9RHOB</name>
<feature type="compositionally biased region" description="Basic and acidic residues" evidence="1">
    <location>
        <begin position="227"/>
        <end position="237"/>
    </location>
</feature>
<keyword evidence="2" id="KW-1133">Transmembrane helix</keyword>
<keyword evidence="2" id="KW-0812">Transmembrane</keyword>
<feature type="compositionally biased region" description="Acidic residues" evidence="1">
    <location>
        <begin position="116"/>
        <end position="130"/>
    </location>
</feature>
<feature type="compositionally biased region" description="Basic and acidic residues" evidence="1">
    <location>
        <begin position="275"/>
        <end position="292"/>
    </location>
</feature>
<evidence type="ECO:0000256" key="2">
    <source>
        <dbReference type="SAM" id="Phobius"/>
    </source>
</evidence>
<evidence type="ECO:0000313" key="5">
    <source>
        <dbReference type="Proteomes" id="UP000628017"/>
    </source>
</evidence>
<keyword evidence="5" id="KW-1185">Reference proteome</keyword>
<sequence length="628" mass="67478">MRIVCPRCVAQYEVDEAAIPESGREVQCANCDNIWFQDYIEMLPDRAVDSAEDFEDKGVFDNLDDLPELNFRSKRAQTAAPSAQPDTVTADDSDEGEAIARTEDSTAPAAPHYSASEDDYDDGDYDDDDAPSPNLRAAPVAEDVLNVLRSEAAFSSASAARDKLDAATADAIDGDGEERKIAVDRALAQADDEQETPLESGSDPKDQETPDFDEETPLEDAAADDLAADHDPEDAHDGSGLATDDAQAEVAEDALAKDDTAEADDLGFEGLTEFLDAHAGEEQESDTDKDALQPDPSAPEPQDAADATAEDAAADPDFDPLADLEAIRSQLETIGAHRSAEAEQDPDTMAEDDAEQYTPILPSDDPLPEDTDEELRNPYASDDSLDTEHDLTEDLSLADIDEDDAPSDMLAALRVDAEEDGIGDGESDFDDLEEDRARHAYRADSTGPLSKEHAEEKDGAPEDDDGIPKGGVAAAAIMGLSRPKARTGRGRARVKQGFGLDGETDKAALSPLEEGELELADETASGQAGRKSLLPDVDELDASLRSDAGQPRRRDREMREAHEEELARKSGGFRRAFVWTVFIFAILIALYLLHPLIVAGMPAAAVVLDPYASAIDSLRLMIERMIGG</sequence>
<gene>
    <name evidence="4" type="ORF">GCM10011498_15640</name>
</gene>
<reference evidence="4" key="2">
    <citation type="submission" date="2020-09" db="EMBL/GenBank/DDBJ databases">
        <authorList>
            <person name="Sun Q."/>
            <person name="Zhou Y."/>
        </authorList>
    </citation>
    <scope>NUCLEOTIDE SEQUENCE</scope>
    <source>
        <strain evidence="4">CGMCC 1.15880</strain>
    </source>
</reference>
<feature type="compositionally biased region" description="Acidic residues" evidence="1">
    <location>
        <begin position="417"/>
        <end position="434"/>
    </location>
</feature>
<comment type="caution">
    <text evidence="4">The sequence shown here is derived from an EMBL/GenBank/DDBJ whole genome shotgun (WGS) entry which is preliminary data.</text>
</comment>
<feature type="transmembrane region" description="Helical" evidence="2">
    <location>
        <begin position="576"/>
        <end position="597"/>
    </location>
</feature>
<dbReference type="Proteomes" id="UP000628017">
    <property type="component" value="Unassembled WGS sequence"/>
</dbReference>
<dbReference type="EMBL" id="BMKA01000002">
    <property type="protein sequence ID" value="GGA16096.1"/>
    <property type="molecule type" value="Genomic_DNA"/>
</dbReference>
<keyword evidence="2" id="KW-0472">Membrane</keyword>
<feature type="compositionally biased region" description="Acidic residues" evidence="1">
    <location>
        <begin position="209"/>
        <end position="223"/>
    </location>
</feature>
<feature type="compositionally biased region" description="Acidic residues" evidence="1">
    <location>
        <begin position="342"/>
        <end position="355"/>
    </location>
</feature>
<dbReference type="NCBIfam" id="TIGR02098">
    <property type="entry name" value="MJ0042_CXXC"/>
    <property type="match status" value="1"/>
</dbReference>
<feature type="domain" description="Zinc finger/thioredoxin putative" evidence="3">
    <location>
        <begin position="1"/>
        <end position="36"/>
    </location>
</feature>
<feature type="compositionally biased region" description="Basic and acidic residues" evidence="1">
    <location>
        <begin position="450"/>
        <end position="460"/>
    </location>
</feature>
<accession>A0A916VPA8</accession>
<organism evidence="4 5">
    <name type="scientific">Neptunicoccus cionae</name>
    <dbReference type="NCBI Taxonomy" id="2035344"/>
    <lineage>
        <taxon>Bacteria</taxon>
        <taxon>Pseudomonadati</taxon>
        <taxon>Pseudomonadota</taxon>
        <taxon>Alphaproteobacteria</taxon>
        <taxon>Rhodobacterales</taxon>
        <taxon>Paracoccaceae</taxon>
        <taxon>Neptunicoccus</taxon>
    </lineage>
</organism>
<dbReference type="RefSeq" id="WP_188673012.1">
    <property type="nucleotide sequence ID" value="NZ_BMKA01000002.1"/>
</dbReference>
<proteinExistence type="predicted"/>
<dbReference type="AlphaFoldDB" id="A0A916VPA8"/>
<evidence type="ECO:0000313" key="4">
    <source>
        <dbReference type="EMBL" id="GGA16096.1"/>
    </source>
</evidence>
<dbReference type="InterPro" id="IPR011723">
    <property type="entry name" value="Znf/thioredoxin_put"/>
</dbReference>
<evidence type="ECO:0000256" key="1">
    <source>
        <dbReference type="SAM" id="MobiDB-lite"/>
    </source>
</evidence>
<dbReference type="Pfam" id="PF13717">
    <property type="entry name" value="Zn_ribbon_4"/>
    <property type="match status" value="1"/>
</dbReference>